<sequence>MVQDELKDAGSESNGLDQGDETIGSGLNDLNQGLGVDNRFNMGGEGAGDVSQGLNFSWIDRIIDGDNY</sequence>
<reference evidence="2 3" key="1">
    <citation type="journal article" date="2024" name="G3 (Bethesda)">
        <title>Genome assembly of Hibiscus sabdariffa L. provides insights into metabolisms of medicinal natural products.</title>
        <authorList>
            <person name="Kim T."/>
        </authorList>
    </citation>
    <scope>NUCLEOTIDE SEQUENCE [LARGE SCALE GENOMIC DNA]</scope>
    <source>
        <strain evidence="2">TK-2024</strain>
        <tissue evidence="2">Old leaves</tissue>
    </source>
</reference>
<dbReference type="Proteomes" id="UP001472677">
    <property type="component" value="Unassembled WGS sequence"/>
</dbReference>
<comment type="caution">
    <text evidence="2">The sequence shown here is derived from an EMBL/GenBank/DDBJ whole genome shotgun (WGS) entry which is preliminary data.</text>
</comment>
<name>A0ABR2G8N3_9ROSI</name>
<evidence type="ECO:0000313" key="2">
    <source>
        <dbReference type="EMBL" id="KAK8596935.1"/>
    </source>
</evidence>
<accession>A0ABR2G8N3</accession>
<dbReference type="EMBL" id="JBBPBM010000002">
    <property type="protein sequence ID" value="KAK8596935.1"/>
    <property type="molecule type" value="Genomic_DNA"/>
</dbReference>
<keyword evidence="3" id="KW-1185">Reference proteome</keyword>
<proteinExistence type="predicted"/>
<evidence type="ECO:0000313" key="3">
    <source>
        <dbReference type="Proteomes" id="UP001472677"/>
    </source>
</evidence>
<feature type="compositionally biased region" description="Basic and acidic residues" evidence="1">
    <location>
        <begin position="1"/>
        <end position="10"/>
    </location>
</feature>
<feature type="region of interest" description="Disordered" evidence="1">
    <location>
        <begin position="1"/>
        <end position="30"/>
    </location>
</feature>
<evidence type="ECO:0000256" key="1">
    <source>
        <dbReference type="SAM" id="MobiDB-lite"/>
    </source>
</evidence>
<gene>
    <name evidence="2" type="ORF">V6N12_065413</name>
</gene>
<organism evidence="2 3">
    <name type="scientific">Hibiscus sabdariffa</name>
    <name type="common">roselle</name>
    <dbReference type="NCBI Taxonomy" id="183260"/>
    <lineage>
        <taxon>Eukaryota</taxon>
        <taxon>Viridiplantae</taxon>
        <taxon>Streptophyta</taxon>
        <taxon>Embryophyta</taxon>
        <taxon>Tracheophyta</taxon>
        <taxon>Spermatophyta</taxon>
        <taxon>Magnoliopsida</taxon>
        <taxon>eudicotyledons</taxon>
        <taxon>Gunneridae</taxon>
        <taxon>Pentapetalae</taxon>
        <taxon>rosids</taxon>
        <taxon>malvids</taxon>
        <taxon>Malvales</taxon>
        <taxon>Malvaceae</taxon>
        <taxon>Malvoideae</taxon>
        <taxon>Hibiscus</taxon>
    </lineage>
</organism>
<protein>
    <submittedName>
        <fullName evidence="2">Uncharacterized protein</fullName>
    </submittedName>
</protein>